<dbReference type="RefSeq" id="WP_341442302.1">
    <property type="nucleotide sequence ID" value="NZ_JBBPCN010000001.1"/>
</dbReference>
<organism evidence="2 3">
    <name type="scientific">Rhodococcus navarretei</name>
    <dbReference type="NCBI Taxonomy" id="3128981"/>
    <lineage>
        <taxon>Bacteria</taxon>
        <taxon>Bacillati</taxon>
        <taxon>Actinomycetota</taxon>
        <taxon>Actinomycetes</taxon>
        <taxon>Mycobacteriales</taxon>
        <taxon>Nocardiaceae</taxon>
        <taxon>Rhodococcus</taxon>
    </lineage>
</organism>
<evidence type="ECO:0000313" key="3">
    <source>
        <dbReference type="Proteomes" id="UP001456513"/>
    </source>
</evidence>
<sequence length="80" mass="8450">MSTTDYRVTGTTRRHCTASVRDEVDAVAGVDTVDVSASAGALTVTRAAHLDQAGSSPPNRNPQTRALGNPSNSVKRRITR</sequence>
<dbReference type="Proteomes" id="UP001456513">
    <property type="component" value="Unassembled WGS sequence"/>
</dbReference>
<dbReference type="CDD" id="cd00371">
    <property type="entry name" value="HMA"/>
    <property type="match status" value="1"/>
</dbReference>
<accession>A0ABU9D2N8</accession>
<feature type="region of interest" description="Disordered" evidence="1">
    <location>
        <begin position="49"/>
        <end position="80"/>
    </location>
</feature>
<feature type="compositionally biased region" description="Polar residues" evidence="1">
    <location>
        <begin position="53"/>
        <end position="73"/>
    </location>
</feature>
<name>A0ABU9D2N8_9NOCA</name>
<reference evidence="2 3" key="1">
    <citation type="submission" date="2024-03" db="EMBL/GenBank/DDBJ databases">
        <title>Rhodococcus navarretei sp. nov. and Pseudarthrobacter quantumdoti sp. nov., two new species with the ability to biosynthesize Quantum Dots isolated from soil samples at Union Glacier, Antarctica.</title>
        <authorList>
            <person name="Vargas M."/>
        </authorList>
    </citation>
    <scope>NUCLEOTIDE SEQUENCE [LARGE SCALE GENOMIC DNA]</scope>
    <source>
        <strain evidence="2 3">EXRC-4A-4</strain>
    </source>
</reference>
<dbReference type="InterPro" id="IPR006121">
    <property type="entry name" value="HMA_dom"/>
</dbReference>
<protein>
    <submittedName>
        <fullName evidence="2">Copper chaperone</fullName>
    </submittedName>
</protein>
<dbReference type="SUPFAM" id="SSF55008">
    <property type="entry name" value="HMA, heavy metal-associated domain"/>
    <property type="match status" value="1"/>
</dbReference>
<comment type="caution">
    <text evidence="2">The sequence shown here is derived from an EMBL/GenBank/DDBJ whole genome shotgun (WGS) entry which is preliminary data.</text>
</comment>
<dbReference type="EMBL" id="JBBPCN010000001">
    <property type="protein sequence ID" value="MEK8073246.1"/>
    <property type="molecule type" value="Genomic_DNA"/>
</dbReference>
<dbReference type="Gene3D" id="3.30.70.100">
    <property type="match status" value="1"/>
</dbReference>
<evidence type="ECO:0000313" key="2">
    <source>
        <dbReference type="EMBL" id="MEK8073246.1"/>
    </source>
</evidence>
<gene>
    <name evidence="2" type="ORF">AABD04_20580</name>
</gene>
<proteinExistence type="predicted"/>
<dbReference type="InterPro" id="IPR036163">
    <property type="entry name" value="HMA_dom_sf"/>
</dbReference>
<keyword evidence="3" id="KW-1185">Reference proteome</keyword>
<evidence type="ECO:0000256" key="1">
    <source>
        <dbReference type="SAM" id="MobiDB-lite"/>
    </source>
</evidence>